<dbReference type="EMBL" id="VDEP01000247">
    <property type="protein sequence ID" value="KAA1118566.1"/>
    <property type="molecule type" value="Genomic_DNA"/>
</dbReference>
<name>A0A5B0MJT4_PUCGR</name>
<feature type="compositionally biased region" description="Low complexity" evidence="1">
    <location>
        <begin position="119"/>
        <end position="135"/>
    </location>
</feature>
<reference evidence="5 6" key="1">
    <citation type="submission" date="2019-05" db="EMBL/GenBank/DDBJ databases">
        <title>Emergence of the Ug99 lineage of the wheat stem rust pathogen through somatic hybridization.</title>
        <authorList>
            <person name="Li F."/>
            <person name="Upadhyaya N.M."/>
            <person name="Sperschneider J."/>
            <person name="Matny O."/>
            <person name="Nguyen-Phuc H."/>
            <person name="Mago R."/>
            <person name="Raley C."/>
            <person name="Miller M.E."/>
            <person name="Silverstein K.A.T."/>
            <person name="Henningsen E."/>
            <person name="Hirsch C.D."/>
            <person name="Visser B."/>
            <person name="Pretorius Z.A."/>
            <person name="Steffenson B.J."/>
            <person name="Schwessinger B."/>
            <person name="Dodds P.N."/>
            <person name="Figueroa M."/>
        </authorList>
    </citation>
    <scope>NUCLEOTIDE SEQUENCE [LARGE SCALE GENOMIC DNA]</scope>
    <source>
        <strain evidence="3">21-0</strain>
        <strain evidence="4 6">Ug99</strain>
    </source>
</reference>
<evidence type="ECO:0000256" key="1">
    <source>
        <dbReference type="SAM" id="MobiDB-lite"/>
    </source>
</evidence>
<feature type="compositionally biased region" description="Basic residues" evidence="1">
    <location>
        <begin position="107"/>
        <end position="116"/>
    </location>
</feature>
<dbReference type="SUPFAM" id="SSF54695">
    <property type="entry name" value="POZ domain"/>
    <property type="match status" value="1"/>
</dbReference>
<comment type="caution">
    <text evidence="3">The sequence shown here is derived from an EMBL/GenBank/DDBJ whole genome shotgun (WGS) entry which is preliminary data.</text>
</comment>
<evidence type="ECO:0000313" key="3">
    <source>
        <dbReference type="EMBL" id="KAA1076971.1"/>
    </source>
</evidence>
<dbReference type="SMART" id="SM00225">
    <property type="entry name" value="BTB"/>
    <property type="match status" value="1"/>
</dbReference>
<feature type="compositionally biased region" description="Low complexity" evidence="1">
    <location>
        <begin position="1"/>
        <end position="15"/>
    </location>
</feature>
<feature type="compositionally biased region" description="Polar residues" evidence="1">
    <location>
        <begin position="239"/>
        <end position="260"/>
    </location>
</feature>
<evidence type="ECO:0000259" key="2">
    <source>
        <dbReference type="PROSITE" id="PS50097"/>
    </source>
</evidence>
<feature type="compositionally biased region" description="Basic and acidic residues" evidence="1">
    <location>
        <begin position="578"/>
        <end position="590"/>
    </location>
</feature>
<feature type="region of interest" description="Disordered" evidence="1">
    <location>
        <begin position="232"/>
        <end position="271"/>
    </location>
</feature>
<dbReference type="EMBL" id="VSWC01000145">
    <property type="protein sequence ID" value="KAA1076971.1"/>
    <property type="molecule type" value="Genomic_DNA"/>
</dbReference>
<feature type="region of interest" description="Disordered" evidence="1">
    <location>
        <begin position="555"/>
        <end position="590"/>
    </location>
</feature>
<feature type="compositionally biased region" description="Low complexity" evidence="1">
    <location>
        <begin position="42"/>
        <end position="58"/>
    </location>
</feature>
<evidence type="ECO:0000313" key="6">
    <source>
        <dbReference type="Proteomes" id="UP000325313"/>
    </source>
</evidence>
<dbReference type="InterPro" id="IPR000210">
    <property type="entry name" value="BTB/POZ_dom"/>
</dbReference>
<feature type="region of interest" description="Disordered" evidence="1">
    <location>
        <begin position="87"/>
        <end position="163"/>
    </location>
</feature>
<feature type="compositionally biased region" description="Acidic residues" evidence="1">
    <location>
        <begin position="565"/>
        <end position="577"/>
    </location>
</feature>
<evidence type="ECO:0000313" key="5">
    <source>
        <dbReference type="Proteomes" id="UP000324748"/>
    </source>
</evidence>
<dbReference type="AlphaFoldDB" id="A0A5B0MJT4"/>
<feature type="region of interest" description="Disordered" evidence="1">
    <location>
        <begin position="618"/>
        <end position="692"/>
    </location>
</feature>
<gene>
    <name evidence="3" type="ORF">PGT21_025638</name>
    <name evidence="4" type="ORF">PGTUg99_008359</name>
</gene>
<dbReference type="Proteomes" id="UP000325313">
    <property type="component" value="Unassembled WGS sequence"/>
</dbReference>
<dbReference type="PANTHER" id="PTHR24413">
    <property type="entry name" value="SPECKLE-TYPE POZ PROTEIN"/>
    <property type="match status" value="1"/>
</dbReference>
<accession>A0A5B0MJT4</accession>
<dbReference type="Gene3D" id="3.30.710.10">
    <property type="entry name" value="Potassium Channel Kv1.1, Chain A"/>
    <property type="match status" value="1"/>
</dbReference>
<dbReference type="InterPro" id="IPR011333">
    <property type="entry name" value="SKP1/BTB/POZ_sf"/>
</dbReference>
<feature type="domain" description="BTB" evidence="2">
    <location>
        <begin position="447"/>
        <end position="529"/>
    </location>
</feature>
<proteinExistence type="predicted"/>
<feature type="region of interest" description="Disordered" evidence="1">
    <location>
        <begin position="1"/>
        <end position="58"/>
    </location>
</feature>
<dbReference type="PROSITE" id="PS50097">
    <property type="entry name" value="BTB"/>
    <property type="match status" value="1"/>
</dbReference>
<organism evidence="3 5">
    <name type="scientific">Puccinia graminis f. sp. tritici</name>
    <dbReference type="NCBI Taxonomy" id="56615"/>
    <lineage>
        <taxon>Eukaryota</taxon>
        <taxon>Fungi</taxon>
        <taxon>Dikarya</taxon>
        <taxon>Basidiomycota</taxon>
        <taxon>Pucciniomycotina</taxon>
        <taxon>Pucciniomycetes</taxon>
        <taxon>Pucciniales</taxon>
        <taxon>Pucciniaceae</taxon>
        <taxon>Puccinia</taxon>
    </lineage>
</organism>
<dbReference type="Proteomes" id="UP000324748">
    <property type="component" value="Unassembled WGS sequence"/>
</dbReference>
<feature type="compositionally biased region" description="Low complexity" evidence="1">
    <location>
        <begin position="653"/>
        <end position="664"/>
    </location>
</feature>
<feature type="compositionally biased region" description="Pro residues" evidence="1">
    <location>
        <begin position="94"/>
        <end position="104"/>
    </location>
</feature>
<protein>
    <recommendedName>
        <fullName evidence="2">BTB domain-containing protein</fullName>
    </recommendedName>
</protein>
<sequence>MYSSSNTRSNSYQSRPIIINNSREQQQQQQQPIRNLSAFDRPTTPSTTTTTNYTAGSYNNTSTWPENYNNHYHYSPQPHLRSIINQQPLRSSPTPTPTPPPPPLLTQHHHHHHHQNRNISYSNRPDSRSSSINTHQPPPHHHHHPQPQTHTPPNPYAIPNTPSEQWPRQWAWTGVEIPIHNLRALRDSIEQPLNPLHREALSPEEHDTLGSSGEVLSYSFGSDRWKVEVVKGHNRRPSAPSTPTKTTHQPGPNRNNNTPNKPSPSGGGAPLSYNDQERLSLYLTCHELEVDWPVSRSISTSILIAIKEPRIPVHRHPITDLGSSAEGWIWRTYCDEHRFERERELWECHDFPALSSLLDNPRVALFDSFILSIQIGSPATVSIPQIPNASYVPHSILDSLESLIDDPNTSDLQILVTEIEEEEADSPAFSGLEAAGGGALNSRFRKRILYAHSSILTSRSDYFGTMLADEAAGGGWAEAGSRPAPSSDHSLGIPPFGRKLGLIRIADFDFVTVYWLIRWLYSNRIFFSDEEDVRKQCQLGAILGSYQDEALRAGQATDGQAGAGDGEEEEEEGEGEEDRGGNGEGNGERWEWQRFGEPVVGPAGEDAEAEASRLAHPFHPASRHPSTLPPFPPFSASPKPAGSPVLSTSEVATGSSSGPGHTGPDAPTGSRASRPAPHRSATWIPGDPHPHPVQMMPKASAFSIYRLAHRYELHSLKNLAITHLSATLNPASAFPILLASFVFPELHAKVKAYCLANYFEILSQPEFSRCYSEVGDGLWEHGGEVLLSFTMSVRPPLLFFRVPPEACLFSLFFLVAGRGHS</sequence>
<dbReference type="OrthoDB" id="288590at2759"/>
<evidence type="ECO:0000313" key="4">
    <source>
        <dbReference type="EMBL" id="KAA1118566.1"/>
    </source>
</evidence>
<keyword evidence="5" id="KW-1185">Reference proteome</keyword>